<proteinExistence type="predicted"/>
<dbReference type="AlphaFoldDB" id="A0A0F9B2A4"/>
<feature type="coiled-coil region" evidence="1">
    <location>
        <begin position="54"/>
        <end position="107"/>
    </location>
</feature>
<evidence type="ECO:0000313" key="2">
    <source>
        <dbReference type="EMBL" id="KKK78686.1"/>
    </source>
</evidence>
<gene>
    <name evidence="2" type="ORF">LCGC14_2841070</name>
</gene>
<accession>A0A0F9B2A4</accession>
<sequence>MSRSAKVTSIDAVEKFTAALRSFQEEASTALENVAVEVRRAVDWVQNVQRTYWIAEIRRGRERLAETKAELERARSVRSFAGHEPSLLAEKKAVDRAKRRLRLAEEKVDLVRQWARRVDRAVIEYEGSTGQLTGWLLTDCPRAVAALVRMSRALESYVALQQTVELPTESLSELPSGMSAARSGVALDVG</sequence>
<comment type="caution">
    <text evidence="2">The sequence shown here is derived from an EMBL/GenBank/DDBJ whole genome shotgun (WGS) entry which is preliminary data.</text>
</comment>
<name>A0A0F9B2A4_9ZZZZ</name>
<reference evidence="2" key="1">
    <citation type="journal article" date="2015" name="Nature">
        <title>Complex archaea that bridge the gap between prokaryotes and eukaryotes.</title>
        <authorList>
            <person name="Spang A."/>
            <person name="Saw J.H."/>
            <person name="Jorgensen S.L."/>
            <person name="Zaremba-Niedzwiedzka K."/>
            <person name="Martijn J."/>
            <person name="Lind A.E."/>
            <person name="van Eijk R."/>
            <person name="Schleper C."/>
            <person name="Guy L."/>
            <person name="Ettema T.J."/>
        </authorList>
    </citation>
    <scope>NUCLEOTIDE SEQUENCE</scope>
</reference>
<dbReference type="EMBL" id="LAZR01054379">
    <property type="protein sequence ID" value="KKK78686.1"/>
    <property type="molecule type" value="Genomic_DNA"/>
</dbReference>
<evidence type="ECO:0000256" key="1">
    <source>
        <dbReference type="SAM" id="Coils"/>
    </source>
</evidence>
<protein>
    <submittedName>
        <fullName evidence="2">Uncharacterized protein</fullName>
    </submittedName>
</protein>
<organism evidence="2">
    <name type="scientific">marine sediment metagenome</name>
    <dbReference type="NCBI Taxonomy" id="412755"/>
    <lineage>
        <taxon>unclassified sequences</taxon>
        <taxon>metagenomes</taxon>
        <taxon>ecological metagenomes</taxon>
    </lineage>
</organism>
<keyword evidence="1" id="KW-0175">Coiled coil</keyword>